<feature type="compositionally biased region" description="Basic and acidic residues" evidence="5">
    <location>
        <begin position="301"/>
        <end position="310"/>
    </location>
</feature>
<evidence type="ECO:0000256" key="1">
    <source>
        <dbReference type="ARBA" id="ARBA00004141"/>
    </source>
</evidence>
<proteinExistence type="predicted"/>
<keyword evidence="8" id="KW-0407">Ion channel</keyword>
<dbReference type="InterPro" id="IPR043203">
    <property type="entry name" value="VGCC_Ca_Na"/>
</dbReference>
<evidence type="ECO:0000256" key="2">
    <source>
        <dbReference type="ARBA" id="ARBA00022692"/>
    </source>
</evidence>
<dbReference type="InterPro" id="IPR027359">
    <property type="entry name" value="Volt_channel_dom_sf"/>
</dbReference>
<protein>
    <submittedName>
        <fullName evidence="8">Voltage-gated sodium channel</fullName>
    </submittedName>
</protein>
<evidence type="ECO:0000256" key="5">
    <source>
        <dbReference type="SAM" id="MobiDB-lite"/>
    </source>
</evidence>
<accession>A0A840WUL4</accession>
<feature type="transmembrane region" description="Helical" evidence="6">
    <location>
        <begin position="20"/>
        <end position="39"/>
    </location>
</feature>
<dbReference type="PANTHER" id="PTHR10037:SF62">
    <property type="entry name" value="SODIUM CHANNEL PROTEIN 60E"/>
    <property type="match status" value="1"/>
</dbReference>
<reference evidence="8 9" key="1">
    <citation type="submission" date="2020-08" db="EMBL/GenBank/DDBJ databases">
        <title>Sequencing the genomes of 1000 actinobacteria strains.</title>
        <authorList>
            <person name="Klenk H.-P."/>
        </authorList>
    </citation>
    <scope>NUCLEOTIDE SEQUENCE [LARGE SCALE GENOMIC DNA]</scope>
    <source>
        <strain evidence="8 9">DSM 44598</strain>
    </source>
</reference>
<dbReference type="EMBL" id="JACHDO010000001">
    <property type="protein sequence ID" value="MBB5495236.1"/>
    <property type="molecule type" value="Genomic_DNA"/>
</dbReference>
<feature type="transmembrane region" description="Helical" evidence="6">
    <location>
        <begin position="82"/>
        <end position="105"/>
    </location>
</feature>
<dbReference type="Pfam" id="PF00520">
    <property type="entry name" value="Ion_trans"/>
    <property type="match status" value="1"/>
</dbReference>
<evidence type="ECO:0000259" key="7">
    <source>
        <dbReference type="Pfam" id="PF00520"/>
    </source>
</evidence>
<evidence type="ECO:0000256" key="4">
    <source>
        <dbReference type="ARBA" id="ARBA00023136"/>
    </source>
</evidence>
<keyword evidence="3 6" id="KW-1133">Transmembrane helix</keyword>
<comment type="subcellular location">
    <subcellularLocation>
        <location evidence="1">Membrane</location>
        <topology evidence="1">Multi-pass membrane protein</topology>
    </subcellularLocation>
</comment>
<dbReference type="Proteomes" id="UP000579647">
    <property type="component" value="Unassembled WGS sequence"/>
</dbReference>
<dbReference type="InterPro" id="IPR005821">
    <property type="entry name" value="Ion_trans_dom"/>
</dbReference>
<gene>
    <name evidence="8" type="ORF">HNR07_006373</name>
</gene>
<comment type="caution">
    <text evidence="8">The sequence shown here is derived from an EMBL/GenBank/DDBJ whole genome shotgun (WGS) entry which is preliminary data.</text>
</comment>
<evidence type="ECO:0000256" key="3">
    <source>
        <dbReference type="ARBA" id="ARBA00022989"/>
    </source>
</evidence>
<dbReference type="SUPFAM" id="SSF81324">
    <property type="entry name" value="Voltage-gated potassium channels"/>
    <property type="match status" value="1"/>
</dbReference>
<dbReference type="AlphaFoldDB" id="A0A840WUL4"/>
<dbReference type="Gene3D" id="1.10.287.70">
    <property type="match status" value="1"/>
</dbReference>
<evidence type="ECO:0000313" key="9">
    <source>
        <dbReference type="Proteomes" id="UP000579647"/>
    </source>
</evidence>
<organism evidence="8 9">
    <name type="scientific">Nocardiopsis metallicus</name>
    <dbReference type="NCBI Taxonomy" id="179819"/>
    <lineage>
        <taxon>Bacteria</taxon>
        <taxon>Bacillati</taxon>
        <taxon>Actinomycetota</taxon>
        <taxon>Actinomycetes</taxon>
        <taxon>Streptosporangiales</taxon>
        <taxon>Nocardiopsidaceae</taxon>
        <taxon>Nocardiopsis</taxon>
    </lineage>
</organism>
<sequence length="310" mass="34569">MREKLALWRDQVTRFVESRGFSNTMLSVILVNAVILGWATYGGSALPYLEVAESLIVGLFVIEMFLKLYAWRGGFWRDGWNWFDFIVVVISLIPATGPFAVLRILRVLRVLRAITAVPQMRQIIGALFKAVPGMGTVIGLLLIVVYASAVLSQQMFGESVPEFFGDLGTTLYTMFQLMTTEDWPEVSEAVAEHHPYGWIFFVLYMVLTAFIILNLVIGVIVTSMEQEFGKGRWEEDQRLELVQHNAVIERLTELSEQVARLQNQLGQEDSGGRQSVEEAAAKVPVAGSEAHGGSETDEGGSDGRRPHRGE</sequence>
<evidence type="ECO:0000313" key="8">
    <source>
        <dbReference type="EMBL" id="MBB5495236.1"/>
    </source>
</evidence>
<keyword evidence="9" id="KW-1185">Reference proteome</keyword>
<dbReference type="GO" id="GO:0005248">
    <property type="term" value="F:voltage-gated sodium channel activity"/>
    <property type="evidence" value="ECO:0007669"/>
    <property type="project" value="TreeGrafter"/>
</dbReference>
<evidence type="ECO:0000256" key="6">
    <source>
        <dbReference type="SAM" id="Phobius"/>
    </source>
</evidence>
<keyword evidence="4 6" id="KW-0472">Membrane</keyword>
<feature type="transmembrane region" description="Helical" evidence="6">
    <location>
        <begin position="198"/>
        <end position="222"/>
    </location>
</feature>
<dbReference type="PANTHER" id="PTHR10037">
    <property type="entry name" value="VOLTAGE-GATED CATION CHANNEL CALCIUM AND SODIUM"/>
    <property type="match status" value="1"/>
</dbReference>
<keyword evidence="2 6" id="KW-0812">Transmembrane</keyword>
<feature type="transmembrane region" description="Helical" evidence="6">
    <location>
        <begin position="126"/>
        <end position="149"/>
    </location>
</feature>
<dbReference type="Gene3D" id="1.20.120.350">
    <property type="entry name" value="Voltage-gated potassium channels. Chain C"/>
    <property type="match status" value="1"/>
</dbReference>
<keyword evidence="8" id="KW-0406">Ion transport</keyword>
<feature type="region of interest" description="Disordered" evidence="5">
    <location>
        <begin position="264"/>
        <end position="310"/>
    </location>
</feature>
<dbReference type="GO" id="GO:0001518">
    <property type="term" value="C:voltage-gated sodium channel complex"/>
    <property type="evidence" value="ECO:0007669"/>
    <property type="project" value="TreeGrafter"/>
</dbReference>
<feature type="domain" description="Ion transport" evidence="7">
    <location>
        <begin position="20"/>
        <end position="226"/>
    </location>
</feature>
<keyword evidence="8" id="KW-0813">Transport</keyword>
<name>A0A840WUL4_9ACTN</name>